<gene>
    <name evidence="1" type="ORF">L2E82_15292</name>
</gene>
<name>A0ACB9F2E3_CICIN</name>
<comment type="caution">
    <text evidence="1">The sequence shown here is derived from an EMBL/GenBank/DDBJ whole genome shotgun (WGS) entry which is preliminary data.</text>
</comment>
<proteinExistence type="predicted"/>
<accession>A0ACB9F2E3</accession>
<reference evidence="1 2" key="2">
    <citation type="journal article" date="2022" name="Mol. Ecol. Resour.">
        <title>The genomes of chicory, endive, great burdock and yacon provide insights into Asteraceae paleo-polyploidization history and plant inulin production.</title>
        <authorList>
            <person name="Fan W."/>
            <person name="Wang S."/>
            <person name="Wang H."/>
            <person name="Wang A."/>
            <person name="Jiang F."/>
            <person name="Liu H."/>
            <person name="Zhao H."/>
            <person name="Xu D."/>
            <person name="Zhang Y."/>
        </authorList>
    </citation>
    <scope>NUCLEOTIDE SEQUENCE [LARGE SCALE GENOMIC DNA]</scope>
    <source>
        <strain evidence="2">cv. Punajuju</strain>
        <tissue evidence="1">Leaves</tissue>
    </source>
</reference>
<reference evidence="2" key="1">
    <citation type="journal article" date="2022" name="Mol. Ecol. Resour.">
        <title>The genomes of chicory, endive, great burdock and yacon provide insights into Asteraceae palaeo-polyploidization history and plant inulin production.</title>
        <authorList>
            <person name="Fan W."/>
            <person name="Wang S."/>
            <person name="Wang H."/>
            <person name="Wang A."/>
            <person name="Jiang F."/>
            <person name="Liu H."/>
            <person name="Zhao H."/>
            <person name="Xu D."/>
            <person name="Zhang Y."/>
        </authorList>
    </citation>
    <scope>NUCLEOTIDE SEQUENCE [LARGE SCALE GENOMIC DNA]</scope>
    <source>
        <strain evidence="2">cv. Punajuju</strain>
    </source>
</reference>
<sequence length="255" mass="29397">MVECTWYMIVECSCYIASSISELYDIVLLLLKTDKMLNEENVYFVNGNSEIYVPEENDKDCTDDRDIQDERFNEENDNSEVHQIEENDKSCLIESDIQGESHNVGGESQLLNNFIGLNGSLVWIPQIDSKLIPVMNTIFNDLNDCINWYKAYAEKSGFDIRRSTERKTKSGITKAKYFICHRAGLPNTSKVDTISIQHKKQVRNTNCQRTQCQAFVAFKIIPGSTRFFLNLEILSHLMQHIVQTGIAWFLYPLPE</sequence>
<evidence type="ECO:0000313" key="1">
    <source>
        <dbReference type="EMBL" id="KAI3765262.1"/>
    </source>
</evidence>
<dbReference type="Proteomes" id="UP001055811">
    <property type="component" value="Linkage Group LG03"/>
</dbReference>
<organism evidence="1 2">
    <name type="scientific">Cichorium intybus</name>
    <name type="common">Chicory</name>
    <dbReference type="NCBI Taxonomy" id="13427"/>
    <lineage>
        <taxon>Eukaryota</taxon>
        <taxon>Viridiplantae</taxon>
        <taxon>Streptophyta</taxon>
        <taxon>Embryophyta</taxon>
        <taxon>Tracheophyta</taxon>
        <taxon>Spermatophyta</taxon>
        <taxon>Magnoliopsida</taxon>
        <taxon>eudicotyledons</taxon>
        <taxon>Gunneridae</taxon>
        <taxon>Pentapetalae</taxon>
        <taxon>asterids</taxon>
        <taxon>campanulids</taxon>
        <taxon>Asterales</taxon>
        <taxon>Asteraceae</taxon>
        <taxon>Cichorioideae</taxon>
        <taxon>Cichorieae</taxon>
        <taxon>Cichoriinae</taxon>
        <taxon>Cichorium</taxon>
    </lineage>
</organism>
<evidence type="ECO:0000313" key="2">
    <source>
        <dbReference type="Proteomes" id="UP001055811"/>
    </source>
</evidence>
<protein>
    <submittedName>
        <fullName evidence="1">Uncharacterized protein</fullName>
    </submittedName>
</protein>
<dbReference type="EMBL" id="CM042011">
    <property type="protein sequence ID" value="KAI3765262.1"/>
    <property type="molecule type" value="Genomic_DNA"/>
</dbReference>
<keyword evidence="2" id="KW-1185">Reference proteome</keyword>